<dbReference type="PANTHER" id="PTHR12468:SF2">
    <property type="entry name" value="GPI MANNOSYLTRANSFERASE 2"/>
    <property type="match status" value="1"/>
</dbReference>
<name>A0ABQ1YNU3_9BACL</name>
<feature type="transmembrane region" description="Helical" evidence="10">
    <location>
        <begin position="81"/>
        <end position="105"/>
    </location>
</feature>
<proteinExistence type="predicted"/>
<feature type="transmembrane region" description="Helical" evidence="10">
    <location>
        <begin position="388"/>
        <end position="405"/>
    </location>
</feature>
<evidence type="ECO:0000256" key="1">
    <source>
        <dbReference type="ARBA" id="ARBA00004477"/>
    </source>
</evidence>
<comment type="caution">
    <text evidence="11">The sequence shown here is derived from an EMBL/GenBank/DDBJ whole genome shotgun (WGS) entry which is preliminary data.</text>
</comment>
<organism evidence="11 12">
    <name type="scientific">Paenibacillus segetis</name>
    <dbReference type="NCBI Taxonomy" id="1325360"/>
    <lineage>
        <taxon>Bacteria</taxon>
        <taxon>Bacillati</taxon>
        <taxon>Bacillota</taxon>
        <taxon>Bacilli</taxon>
        <taxon>Bacillales</taxon>
        <taxon>Paenibacillaceae</taxon>
        <taxon>Paenibacillus</taxon>
    </lineage>
</organism>
<evidence type="ECO:0000256" key="7">
    <source>
        <dbReference type="ARBA" id="ARBA00022824"/>
    </source>
</evidence>
<feature type="transmembrane region" description="Helical" evidence="10">
    <location>
        <begin position="169"/>
        <end position="192"/>
    </location>
</feature>
<evidence type="ECO:0000256" key="5">
    <source>
        <dbReference type="ARBA" id="ARBA00022679"/>
    </source>
</evidence>
<keyword evidence="3" id="KW-0337">GPI-anchor biosynthesis</keyword>
<evidence type="ECO:0008006" key="13">
    <source>
        <dbReference type="Google" id="ProtNLM"/>
    </source>
</evidence>
<keyword evidence="7" id="KW-0256">Endoplasmic reticulum</keyword>
<evidence type="ECO:0000256" key="4">
    <source>
        <dbReference type="ARBA" id="ARBA00022676"/>
    </source>
</evidence>
<feature type="transmembrane region" description="Helical" evidence="10">
    <location>
        <begin position="433"/>
        <end position="454"/>
    </location>
</feature>
<reference evidence="12" key="1">
    <citation type="journal article" date="2019" name="Int. J. Syst. Evol. Microbiol.">
        <title>The Global Catalogue of Microorganisms (GCM) 10K type strain sequencing project: providing services to taxonomists for standard genome sequencing and annotation.</title>
        <authorList>
            <consortium name="The Broad Institute Genomics Platform"/>
            <consortium name="The Broad Institute Genome Sequencing Center for Infectious Disease"/>
            <person name="Wu L."/>
            <person name="Ma J."/>
        </authorList>
    </citation>
    <scope>NUCLEOTIDE SEQUENCE [LARGE SCALE GENOMIC DNA]</scope>
    <source>
        <strain evidence="12">CGMCC 1.12769</strain>
    </source>
</reference>
<keyword evidence="8 10" id="KW-1133">Transmembrane helix</keyword>
<evidence type="ECO:0000256" key="8">
    <source>
        <dbReference type="ARBA" id="ARBA00022989"/>
    </source>
</evidence>
<dbReference type="InterPro" id="IPR007315">
    <property type="entry name" value="PIG-V/Gpi18"/>
</dbReference>
<keyword evidence="9 10" id="KW-0472">Membrane</keyword>
<evidence type="ECO:0000313" key="12">
    <source>
        <dbReference type="Proteomes" id="UP000659344"/>
    </source>
</evidence>
<dbReference type="EMBL" id="BMFT01000002">
    <property type="protein sequence ID" value="GGH31242.1"/>
    <property type="molecule type" value="Genomic_DNA"/>
</dbReference>
<feature type="transmembrane region" description="Helical" evidence="10">
    <location>
        <begin position="242"/>
        <end position="268"/>
    </location>
</feature>
<keyword evidence="6 10" id="KW-0812">Transmembrane</keyword>
<evidence type="ECO:0000256" key="6">
    <source>
        <dbReference type="ARBA" id="ARBA00022692"/>
    </source>
</evidence>
<keyword evidence="4" id="KW-0328">Glycosyltransferase</keyword>
<evidence type="ECO:0000256" key="10">
    <source>
        <dbReference type="SAM" id="Phobius"/>
    </source>
</evidence>
<feature type="transmembrane region" description="Helical" evidence="10">
    <location>
        <begin position="288"/>
        <end position="310"/>
    </location>
</feature>
<feature type="transmembrane region" description="Helical" evidence="10">
    <location>
        <begin position="358"/>
        <end position="376"/>
    </location>
</feature>
<feature type="transmembrane region" description="Helical" evidence="10">
    <location>
        <begin position="7"/>
        <end position="25"/>
    </location>
</feature>
<keyword evidence="12" id="KW-1185">Reference proteome</keyword>
<feature type="transmembrane region" description="Helical" evidence="10">
    <location>
        <begin position="37"/>
        <end position="61"/>
    </location>
</feature>
<evidence type="ECO:0000313" key="11">
    <source>
        <dbReference type="EMBL" id="GGH31242.1"/>
    </source>
</evidence>
<protein>
    <recommendedName>
        <fullName evidence="13">Mannosyltransferase related to Gpi18</fullName>
    </recommendedName>
</protein>
<sequence>MKKHDKILSIIFLLIMIVVAVFWVISTNTWTKMGTISAIVCFVLFVLLVLRSIPTLTAYILSNKPDEVMNRNRVGNRKQAWFYIIVWVLVSRILLLIIAYAMLIIKNGYSGGLFEKLMETWHISGIDAASYLGIAENGYVTTGDAKYHIVFFPFFPDLIRVAWYFTQNYLAAGFIVSNVCALVAALFAYELAMLDMRQRDAMRVVKYIFIFPAAFFFLIPMTESLFLALSLMCIYFVRQKQWLLGCFCGALAAYTRSPGILLAVPIAIEFTRDLVQSYRLIDKRAWALKFISAVACLAIIPLGLLTYFYINYSVTGNPFQFSIYQKEHWSQDFYLFFDTARYQMEYAVNKFLAGESSSFLGLWLPNLICIFSVLIIMLKGAKQLRPSYTAYFIVYFAFVVGATWLMSAPRYFSVAFPLAFATVLLTKDKSKDVAFTILSIVGSVLYLAVFVIGYPVY</sequence>
<gene>
    <name evidence="11" type="ORF">GCM10008013_34860</name>
</gene>
<dbReference type="RefSeq" id="WP_188541132.1">
    <property type="nucleotide sequence ID" value="NZ_BMFT01000002.1"/>
</dbReference>
<evidence type="ECO:0000256" key="2">
    <source>
        <dbReference type="ARBA" id="ARBA00004687"/>
    </source>
</evidence>
<dbReference type="Proteomes" id="UP000659344">
    <property type="component" value="Unassembled WGS sequence"/>
</dbReference>
<evidence type="ECO:0000256" key="3">
    <source>
        <dbReference type="ARBA" id="ARBA00022502"/>
    </source>
</evidence>
<dbReference type="PANTHER" id="PTHR12468">
    <property type="entry name" value="GPI MANNOSYLTRANSFERASE 2"/>
    <property type="match status" value="1"/>
</dbReference>
<comment type="subcellular location">
    <subcellularLocation>
        <location evidence="1">Endoplasmic reticulum membrane</location>
        <topology evidence="1">Multi-pass membrane protein</topology>
    </subcellularLocation>
</comment>
<evidence type="ECO:0000256" key="9">
    <source>
        <dbReference type="ARBA" id="ARBA00023136"/>
    </source>
</evidence>
<comment type="pathway">
    <text evidence="2">Glycolipid biosynthesis; glycosylphosphatidylinositol-anchor biosynthesis.</text>
</comment>
<accession>A0ABQ1YNU3</accession>
<feature type="transmembrane region" description="Helical" evidence="10">
    <location>
        <begin position="204"/>
        <end position="222"/>
    </location>
</feature>
<keyword evidence="5" id="KW-0808">Transferase</keyword>